<feature type="domain" description="Carrier" evidence="1">
    <location>
        <begin position="14"/>
        <end position="90"/>
    </location>
</feature>
<dbReference type="EMBL" id="FIZX01000002">
    <property type="protein sequence ID" value="CZF83019.1"/>
    <property type="molecule type" value="Genomic_DNA"/>
</dbReference>
<dbReference type="AlphaFoldDB" id="A0A128F8B4"/>
<organism evidence="2 3">
    <name type="scientific">Grimontia celer</name>
    <dbReference type="NCBI Taxonomy" id="1796497"/>
    <lineage>
        <taxon>Bacteria</taxon>
        <taxon>Pseudomonadati</taxon>
        <taxon>Pseudomonadota</taxon>
        <taxon>Gammaproteobacteria</taxon>
        <taxon>Vibrionales</taxon>
        <taxon>Vibrionaceae</taxon>
        <taxon>Grimontia</taxon>
    </lineage>
</organism>
<dbReference type="Proteomes" id="UP000071641">
    <property type="component" value="Unassembled WGS sequence"/>
</dbReference>
<dbReference type="Gene3D" id="1.10.1200.10">
    <property type="entry name" value="ACP-like"/>
    <property type="match status" value="1"/>
</dbReference>
<gene>
    <name evidence="2" type="primary">acpM</name>
    <name evidence="2" type="ORF">GCE9029_03584</name>
</gene>
<reference evidence="3" key="1">
    <citation type="submission" date="2016-02" db="EMBL/GenBank/DDBJ databases">
        <authorList>
            <person name="Rodrigo-Torres Lidia"/>
            <person name="Arahal R.David."/>
        </authorList>
    </citation>
    <scope>NUCLEOTIDE SEQUENCE [LARGE SCALE GENOMIC DNA]</scope>
    <source>
        <strain evidence="3">CECT 9029</strain>
    </source>
</reference>
<evidence type="ECO:0000259" key="1">
    <source>
        <dbReference type="PROSITE" id="PS50075"/>
    </source>
</evidence>
<sequence length="95" mass="10413">MNSFIENSQYLTDSLISEIMGRLESESESGIAAKDIVPSMSLRDDLGMDSMQAVSLTLDLEDSLSIAIDDEDLIKLETVSDLLEIIESKLSQKNG</sequence>
<proteinExistence type="predicted"/>
<dbReference type="PROSITE" id="PS50075">
    <property type="entry name" value="CARRIER"/>
    <property type="match status" value="1"/>
</dbReference>
<dbReference type="SUPFAM" id="SSF47336">
    <property type="entry name" value="ACP-like"/>
    <property type="match status" value="1"/>
</dbReference>
<dbReference type="RefSeq" id="WP_231870144.1">
    <property type="nucleotide sequence ID" value="NZ_FIZX01000002.1"/>
</dbReference>
<dbReference type="STRING" id="1796497.GCE9029_03584"/>
<evidence type="ECO:0000313" key="2">
    <source>
        <dbReference type="EMBL" id="CZF83019.1"/>
    </source>
</evidence>
<protein>
    <submittedName>
        <fullName evidence="2">Meromycolate extension acyl carrier protein</fullName>
    </submittedName>
</protein>
<dbReference type="Pfam" id="PF00550">
    <property type="entry name" value="PP-binding"/>
    <property type="match status" value="1"/>
</dbReference>
<evidence type="ECO:0000313" key="3">
    <source>
        <dbReference type="Proteomes" id="UP000071641"/>
    </source>
</evidence>
<name>A0A128F8B4_9GAMM</name>
<keyword evidence="3" id="KW-1185">Reference proteome</keyword>
<accession>A0A128F8B4</accession>
<dbReference type="InterPro" id="IPR036736">
    <property type="entry name" value="ACP-like_sf"/>
</dbReference>
<dbReference type="InterPro" id="IPR009081">
    <property type="entry name" value="PP-bd_ACP"/>
</dbReference>